<feature type="compositionally biased region" description="Low complexity" evidence="1">
    <location>
        <begin position="112"/>
        <end position="122"/>
    </location>
</feature>
<feature type="compositionally biased region" description="Basic residues" evidence="1">
    <location>
        <begin position="99"/>
        <end position="108"/>
    </location>
</feature>
<protein>
    <submittedName>
        <fullName evidence="2">Uncharacterized protein</fullName>
    </submittedName>
</protein>
<reference evidence="2" key="1">
    <citation type="submission" date="2023-06" db="EMBL/GenBank/DDBJ databases">
        <title>Genome-scale phylogeny and comparative genomics of the fungal order Sordariales.</title>
        <authorList>
            <consortium name="Lawrence Berkeley National Laboratory"/>
            <person name="Hensen N."/>
            <person name="Bonometti L."/>
            <person name="Westerberg I."/>
            <person name="Brannstrom I.O."/>
            <person name="Guillou S."/>
            <person name="Cros-Aarteil S."/>
            <person name="Calhoun S."/>
            <person name="Haridas S."/>
            <person name="Kuo A."/>
            <person name="Mondo S."/>
            <person name="Pangilinan J."/>
            <person name="Riley R."/>
            <person name="Labutti K."/>
            <person name="Andreopoulos B."/>
            <person name="Lipzen A."/>
            <person name="Chen C."/>
            <person name="Yanf M."/>
            <person name="Daum C."/>
            <person name="Ng V."/>
            <person name="Clum A."/>
            <person name="Steindorff A."/>
            <person name="Ohm R."/>
            <person name="Martin F."/>
            <person name="Silar P."/>
            <person name="Natvig D."/>
            <person name="Lalanne C."/>
            <person name="Gautier V."/>
            <person name="Ament-Velasquez S.L."/>
            <person name="Kruys A."/>
            <person name="Hutchinson M.I."/>
            <person name="Powell A.J."/>
            <person name="Barry K."/>
            <person name="Miller A.N."/>
            <person name="Grigoriev I.V."/>
            <person name="Debuchy R."/>
            <person name="Gladieux P."/>
            <person name="Thoren M.H."/>
            <person name="Johannesson H."/>
        </authorList>
    </citation>
    <scope>NUCLEOTIDE SEQUENCE</scope>
    <source>
        <strain evidence="2">PSN4</strain>
    </source>
</reference>
<organism evidence="2 3">
    <name type="scientific">Echria macrotheca</name>
    <dbReference type="NCBI Taxonomy" id="438768"/>
    <lineage>
        <taxon>Eukaryota</taxon>
        <taxon>Fungi</taxon>
        <taxon>Dikarya</taxon>
        <taxon>Ascomycota</taxon>
        <taxon>Pezizomycotina</taxon>
        <taxon>Sordariomycetes</taxon>
        <taxon>Sordariomycetidae</taxon>
        <taxon>Sordariales</taxon>
        <taxon>Schizotheciaceae</taxon>
        <taxon>Echria</taxon>
    </lineage>
</organism>
<sequence>MSDRRGRSRRSDYYDDDYVYERPPRHRSLGRQAMDKLEGAMEKVGLGAAAGALTSYHHGRGTYSHDDHRHYDDYYYESDYPRRERARHREYHSASPTRYRSHSHHRGRRESTSSSYKGSSSRSRSRWSRGIEAAVDAAAIEAFRLRHEPGPWKGAKGSRVATAAISAGVIGAATEHGHDHGHSQAGALTSAIGGLVVNRLVNGPRKEVRYDH</sequence>
<evidence type="ECO:0000256" key="1">
    <source>
        <dbReference type="SAM" id="MobiDB-lite"/>
    </source>
</evidence>
<feature type="region of interest" description="Disordered" evidence="1">
    <location>
        <begin position="85"/>
        <end position="128"/>
    </location>
</feature>
<dbReference type="AlphaFoldDB" id="A0AAJ0B9F5"/>
<evidence type="ECO:0000313" key="2">
    <source>
        <dbReference type="EMBL" id="KAK1753184.1"/>
    </source>
</evidence>
<name>A0AAJ0B9F5_9PEZI</name>
<feature type="compositionally biased region" description="Basic and acidic residues" evidence="1">
    <location>
        <begin position="1"/>
        <end position="23"/>
    </location>
</feature>
<comment type="caution">
    <text evidence="2">The sequence shown here is derived from an EMBL/GenBank/DDBJ whole genome shotgun (WGS) entry which is preliminary data.</text>
</comment>
<evidence type="ECO:0000313" key="3">
    <source>
        <dbReference type="Proteomes" id="UP001239445"/>
    </source>
</evidence>
<gene>
    <name evidence="2" type="ORF">QBC47DRAFT_387964</name>
</gene>
<proteinExistence type="predicted"/>
<dbReference type="Proteomes" id="UP001239445">
    <property type="component" value="Unassembled WGS sequence"/>
</dbReference>
<accession>A0AAJ0B9F5</accession>
<feature type="region of interest" description="Disordered" evidence="1">
    <location>
        <begin position="1"/>
        <end position="34"/>
    </location>
</feature>
<keyword evidence="3" id="KW-1185">Reference proteome</keyword>
<dbReference type="EMBL" id="MU839838">
    <property type="protein sequence ID" value="KAK1753184.1"/>
    <property type="molecule type" value="Genomic_DNA"/>
</dbReference>